<feature type="domain" description="TRAP C4-dicarboxylate transport system permease DctM subunit" evidence="8">
    <location>
        <begin position="13"/>
        <end position="421"/>
    </location>
</feature>
<feature type="transmembrane region" description="Helical" evidence="7">
    <location>
        <begin position="217"/>
        <end position="238"/>
    </location>
</feature>
<organism evidence="9 10">
    <name type="scientific">Marinomonas transparens</name>
    <dbReference type="NCBI Taxonomy" id="2795388"/>
    <lineage>
        <taxon>Bacteria</taxon>
        <taxon>Pseudomonadati</taxon>
        <taxon>Pseudomonadota</taxon>
        <taxon>Gammaproteobacteria</taxon>
        <taxon>Oceanospirillales</taxon>
        <taxon>Oceanospirillaceae</taxon>
        <taxon>Marinomonas</taxon>
    </lineage>
</organism>
<feature type="transmembrane region" description="Helical" evidence="7">
    <location>
        <begin position="48"/>
        <end position="70"/>
    </location>
</feature>
<feature type="transmembrane region" description="Helical" evidence="7">
    <location>
        <begin position="97"/>
        <end position="120"/>
    </location>
</feature>
<dbReference type="PANTHER" id="PTHR33362">
    <property type="entry name" value="SIALIC ACID TRAP TRANSPORTER PERMEASE PROTEIN SIAT-RELATED"/>
    <property type="match status" value="1"/>
</dbReference>
<dbReference type="Proteomes" id="UP000628710">
    <property type="component" value="Unassembled WGS sequence"/>
</dbReference>
<dbReference type="NCBIfam" id="TIGR00786">
    <property type="entry name" value="dctM"/>
    <property type="match status" value="1"/>
</dbReference>
<evidence type="ECO:0000256" key="1">
    <source>
        <dbReference type="ARBA" id="ARBA00004429"/>
    </source>
</evidence>
<comment type="subunit">
    <text evidence="7">The complex comprises the extracytoplasmic solute receptor protein and the two transmembrane proteins.</text>
</comment>
<keyword evidence="2" id="KW-1003">Cell membrane</keyword>
<dbReference type="EMBL" id="JAEMNX010000002">
    <property type="protein sequence ID" value="MBJ7536572.1"/>
    <property type="molecule type" value="Genomic_DNA"/>
</dbReference>
<evidence type="ECO:0000256" key="6">
    <source>
        <dbReference type="ARBA" id="ARBA00023136"/>
    </source>
</evidence>
<feature type="transmembrane region" description="Helical" evidence="7">
    <location>
        <begin position="361"/>
        <end position="382"/>
    </location>
</feature>
<feature type="transmembrane region" description="Helical" evidence="7">
    <location>
        <begin position="141"/>
        <end position="166"/>
    </location>
</feature>
<dbReference type="PANTHER" id="PTHR33362:SF5">
    <property type="entry name" value="C4-DICARBOXYLATE TRAP TRANSPORTER LARGE PERMEASE PROTEIN DCTM"/>
    <property type="match status" value="1"/>
</dbReference>
<keyword evidence="10" id="KW-1185">Reference proteome</keyword>
<dbReference type="GO" id="GO:0022857">
    <property type="term" value="F:transmembrane transporter activity"/>
    <property type="evidence" value="ECO:0007669"/>
    <property type="project" value="UniProtKB-UniRule"/>
</dbReference>
<keyword evidence="7" id="KW-0813">Transport</keyword>
<protein>
    <recommendedName>
        <fullName evidence="7">TRAP transporter large permease protein</fullName>
    </recommendedName>
</protein>
<feature type="transmembrane region" description="Helical" evidence="7">
    <location>
        <begin position="6"/>
        <end position="36"/>
    </location>
</feature>
<comment type="caution">
    <text evidence="9">The sequence shown here is derived from an EMBL/GenBank/DDBJ whole genome shotgun (WGS) entry which is preliminary data.</text>
</comment>
<keyword evidence="4 7" id="KW-0812">Transmembrane</keyword>
<feature type="transmembrane region" description="Helical" evidence="7">
    <location>
        <begin position="321"/>
        <end position="349"/>
    </location>
</feature>
<dbReference type="PIRSF" id="PIRSF006066">
    <property type="entry name" value="HI0050"/>
    <property type="match status" value="1"/>
</dbReference>
<sequence>MNEIILIVVFISVLFMLLGSGVWVGASLIGCAIVGMELFTNRPTGDSMAITIWGSISSWTLTSLPLFIWMGEILFRTKLSESLFKGLTPWMYKLPGGLLHVNITGSAIFAAISGSSAATVATVGKMSVPELQKRNYSEKMIVGTLAGAGTLGLLIPPSISLIIYAVTVNESIAKLFVAGILPGLMLAGLFMAFIAINSIYNKSGDTKDLSFSFKDKVSALVSLMPIMTLIFCVIGSIYSGIATATEAAVLGVVGSLLIALSQKSLNWKNFKESLMGAVKTSSMIAFILMGSHFLSLAMGFTGLPRQLAEGIGALELSPLTLIIFLTLFYIVLGCFLDGLSSIVLTMAVIEPLVRQAGFDMIWFGIYLMVVVEMAQITPPVGFNLFVLQSMTGHHMGFIAKAAFPMFLIMILAVFILVWFPDIATFLPNAMK</sequence>
<dbReference type="RefSeq" id="WP_199466753.1">
    <property type="nucleotide sequence ID" value="NZ_JAEMNX010000002.1"/>
</dbReference>
<dbReference type="AlphaFoldDB" id="A0A934N0C3"/>
<dbReference type="InterPro" id="IPR004681">
    <property type="entry name" value="TRAP_DctM"/>
</dbReference>
<keyword evidence="5 7" id="KW-1133">Transmembrane helix</keyword>
<dbReference type="GO" id="GO:0005886">
    <property type="term" value="C:plasma membrane"/>
    <property type="evidence" value="ECO:0007669"/>
    <property type="project" value="UniProtKB-SubCell"/>
</dbReference>
<dbReference type="Pfam" id="PF06808">
    <property type="entry name" value="DctM"/>
    <property type="match status" value="1"/>
</dbReference>
<evidence type="ECO:0000256" key="7">
    <source>
        <dbReference type="RuleBase" id="RU369079"/>
    </source>
</evidence>
<accession>A0A934N0C3</accession>
<evidence type="ECO:0000259" key="8">
    <source>
        <dbReference type="Pfam" id="PF06808"/>
    </source>
</evidence>
<reference evidence="9" key="1">
    <citation type="submission" date="2020-12" db="EMBL/GenBank/DDBJ databases">
        <title>Marinomonas arctica sp. nov., a psychrotolerant bacterium isolated from the Arctic.</title>
        <authorList>
            <person name="Zhang Y."/>
        </authorList>
    </citation>
    <scope>NUCLEOTIDE SEQUENCE</scope>
    <source>
        <strain evidence="9">C1424</strain>
    </source>
</reference>
<evidence type="ECO:0000313" key="10">
    <source>
        <dbReference type="Proteomes" id="UP000628710"/>
    </source>
</evidence>
<comment type="subcellular location">
    <subcellularLocation>
        <location evidence="1 7">Cell inner membrane</location>
        <topology evidence="1 7">Multi-pass membrane protein</topology>
    </subcellularLocation>
</comment>
<feature type="transmembrane region" description="Helical" evidence="7">
    <location>
        <begin position="282"/>
        <end position="301"/>
    </location>
</feature>
<comment type="similarity">
    <text evidence="7">Belongs to the TRAP transporter large permease family.</text>
</comment>
<evidence type="ECO:0000256" key="4">
    <source>
        <dbReference type="ARBA" id="ARBA00022692"/>
    </source>
</evidence>
<dbReference type="InterPro" id="IPR010656">
    <property type="entry name" value="DctM"/>
</dbReference>
<keyword evidence="3 7" id="KW-0997">Cell inner membrane</keyword>
<evidence type="ECO:0000256" key="2">
    <source>
        <dbReference type="ARBA" id="ARBA00022475"/>
    </source>
</evidence>
<comment type="function">
    <text evidence="7">Part of the tripartite ATP-independent periplasmic (TRAP) transport system.</text>
</comment>
<proteinExistence type="inferred from homology"/>
<gene>
    <name evidence="9" type="ORF">I8J31_02625</name>
</gene>
<evidence type="ECO:0000256" key="5">
    <source>
        <dbReference type="ARBA" id="ARBA00022989"/>
    </source>
</evidence>
<evidence type="ECO:0000313" key="9">
    <source>
        <dbReference type="EMBL" id="MBJ7536572.1"/>
    </source>
</evidence>
<keyword evidence="6 7" id="KW-0472">Membrane</keyword>
<feature type="transmembrane region" description="Helical" evidence="7">
    <location>
        <begin position="172"/>
        <end position="196"/>
    </location>
</feature>
<feature type="transmembrane region" description="Helical" evidence="7">
    <location>
        <begin position="402"/>
        <end position="426"/>
    </location>
</feature>
<name>A0A934N0C3_9GAMM</name>
<evidence type="ECO:0000256" key="3">
    <source>
        <dbReference type="ARBA" id="ARBA00022519"/>
    </source>
</evidence>
<feature type="transmembrane region" description="Helical" evidence="7">
    <location>
        <begin position="244"/>
        <end position="261"/>
    </location>
</feature>